<name>X1BRY1_9ZZZZ</name>
<dbReference type="EMBL" id="BART01026568">
    <property type="protein sequence ID" value="GAG98454.1"/>
    <property type="molecule type" value="Genomic_DNA"/>
</dbReference>
<accession>X1BRY1</accession>
<protein>
    <submittedName>
        <fullName evidence="1">Uncharacterized protein</fullName>
    </submittedName>
</protein>
<proteinExistence type="predicted"/>
<comment type="caution">
    <text evidence="1">The sequence shown here is derived from an EMBL/GenBank/DDBJ whole genome shotgun (WGS) entry which is preliminary data.</text>
</comment>
<dbReference type="AlphaFoldDB" id="X1BRY1"/>
<gene>
    <name evidence="1" type="ORF">S01H4_47347</name>
</gene>
<reference evidence="1" key="1">
    <citation type="journal article" date="2014" name="Front. Microbiol.">
        <title>High frequency of phylogenetically diverse reductive dehalogenase-homologous genes in deep subseafloor sedimentary metagenomes.</title>
        <authorList>
            <person name="Kawai M."/>
            <person name="Futagami T."/>
            <person name="Toyoda A."/>
            <person name="Takaki Y."/>
            <person name="Nishi S."/>
            <person name="Hori S."/>
            <person name="Arai W."/>
            <person name="Tsubouchi T."/>
            <person name="Morono Y."/>
            <person name="Uchiyama I."/>
            <person name="Ito T."/>
            <person name="Fujiyama A."/>
            <person name="Inagaki F."/>
            <person name="Takami H."/>
        </authorList>
    </citation>
    <scope>NUCLEOTIDE SEQUENCE</scope>
    <source>
        <strain evidence="1">Expedition CK06-06</strain>
    </source>
</reference>
<organism evidence="1">
    <name type="scientific">marine sediment metagenome</name>
    <dbReference type="NCBI Taxonomy" id="412755"/>
    <lineage>
        <taxon>unclassified sequences</taxon>
        <taxon>metagenomes</taxon>
        <taxon>ecological metagenomes</taxon>
    </lineage>
</organism>
<sequence>MKRILKESDLFKIKDNKKSNYDRILKSLEATQKVQSKLDKILDALSLEEIFPKKKITRVSNIVSDLKKGDIIIKRGTKNMGEIVEVNDDSLIINIGGKKVKVWRQEVQKVV</sequence>
<evidence type="ECO:0000313" key="1">
    <source>
        <dbReference type="EMBL" id="GAG98454.1"/>
    </source>
</evidence>